<sequence>MNETLDHAQRRRESKLRMLLGPDVPVRSVVVVDAAAQAKATARLSRPKDAYYVPETDDVGVSGSSTSIHAATLLYEKLQEQHTVQRHVSLRQHVDAILDDYAMAP</sequence>
<evidence type="ECO:0000313" key="2">
    <source>
        <dbReference type="Proteomes" id="UP000030745"/>
    </source>
</evidence>
<protein>
    <submittedName>
        <fullName evidence="1">Uncharacterized protein</fullName>
    </submittedName>
</protein>
<proteinExistence type="predicted"/>
<evidence type="ECO:0000313" key="1">
    <source>
        <dbReference type="EMBL" id="KDO29081.1"/>
    </source>
</evidence>
<dbReference type="RefSeq" id="XP_012200249.1">
    <property type="nucleotide sequence ID" value="XM_012344859.1"/>
</dbReference>
<dbReference type="OrthoDB" id="10512217at2759"/>
<dbReference type="EMBL" id="KK583208">
    <property type="protein sequence ID" value="KDO29081.1"/>
    <property type="molecule type" value="Genomic_DNA"/>
</dbReference>
<reference evidence="1 2" key="1">
    <citation type="journal article" date="2013" name="PLoS Genet.">
        <title>Distinctive expansion of potential virulence genes in the genome of the oomycete fish pathogen Saprolegnia parasitica.</title>
        <authorList>
            <person name="Jiang R.H."/>
            <person name="de Bruijn I."/>
            <person name="Haas B.J."/>
            <person name="Belmonte R."/>
            <person name="Lobach L."/>
            <person name="Christie J."/>
            <person name="van den Ackerveken G."/>
            <person name="Bottin A."/>
            <person name="Bulone V."/>
            <person name="Diaz-Moreno S.M."/>
            <person name="Dumas B."/>
            <person name="Fan L."/>
            <person name="Gaulin E."/>
            <person name="Govers F."/>
            <person name="Grenville-Briggs L.J."/>
            <person name="Horner N.R."/>
            <person name="Levin J.Z."/>
            <person name="Mammella M."/>
            <person name="Meijer H.J."/>
            <person name="Morris P."/>
            <person name="Nusbaum C."/>
            <person name="Oome S."/>
            <person name="Phillips A.J."/>
            <person name="van Rooyen D."/>
            <person name="Rzeszutek E."/>
            <person name="Saraiva M."/>
            <person name="Secombes C.J."/>
            <person name="Seidl M.F."/>
            <person name="Snel B."/>
            <person name="Stassen J.H."/>
            <person name="Sykes S."/>
            <person name="Tripathy S."/>
            <person name="van den Berg H."/>
            <person name="Vega-Arreguin J.C."/>
            <person name="Wawra S."/>
            <person name="Young S.K."/>
            <person name="Zeng Q."/>
            <person name="Dieguez-Uribeondo J."/>
            <person name="Russ C."/>
            <person name="Tyler B.M."/>
            <person name="van West P."/>
        </authorList>
    </citation>
    <scope>NUCLEOTIDE SEQUENCE [LARGE SCALE GENOMIC DNA]</scope>
    <source>
        <strain evidence="1 2">CBS 223.65</strain>
    </source>
</reference>
<accession>A0A067CRC1</accession>
<dbReference type="AlphaFoldDB" id="A0A067CRC1"/>
<name>A0A067CRC1_SAPPC</name>
<dbReference type="VEuPathDB" id="FungiDB:SPRG_06136"/>
<keyword evidence="2" id="KW-1185">Reference proteome</keyword>
<dbReference type="KEGG" id="spar:SPRG_06136"/>
<dbReference type="Proteomes" id="UP000030745">
    <property type="component" value="Unassembled WGS sequence"/>
</dbReference>
<dbReference type="GeneID" id="24128499"/>
<gene>
    <name evidence="1" type="ORF">SPRG_06136</name>
</gene>
<organism evidence="1 2">
    <name type="scientific">Saprolegnia parasitica (strain CBS 223.65)</name>
    <dbReference type="NCBI Taxonomy" id="695850"/>
    <lineage>
        <taxon>Eukaryota</taxon>
        <taxon>Sar</taxon>
        <taxon>Stramenopiles</taxon>
        <taxon>Oomycota</taxon>
        <taxon>Saprolegniomycetes</taxon>
        <taxon>Saprolegniales</taxon>
        <taxon>Saprolegniaceae</taxon>
        <taxon>Saprolegnia</taxon>
    </lineage>
</organism>